<evidence type="ECO:0000256" key="3">
    <source>
        <dbReference type="ARBA" id="ARBA00023125"/>
    </source>
</evidence>
<organism evidence="5 6">
    <name type="scientific">Oceanibaculum indicum P24</name>
    <dbReference type="NCBI Taxonomy" id="1207063"/>
    <lineage>
        <taxon>Bacteria</taxon>
        <taxon>Pseudomonadati</taxon>
        <taxon>Pseudomonadota</taxon>
        <taxon>Alphaproteobacteria</taxon>
        <taxon>Rhodospirillales</taxon>
        <taxon>Oceanibaculaceae</taxon>
        <taxon>Oceanibaculum</taxon>
    </lineage>
</organism>
<dbReference type="InterPro" id="IPR042115">
    <property type="entry name" value="PriA_3primeBD_sf"/>
</dbReference>
<comment type="caution">
    <text evidence="5">The sequence shown here is derived from an EMBL/GenBank/DDBJ whole genome shotgun (WGS) entry which is preliminary data.</text>
</comment>
<sequence length="161" mass="16796">MLLPLPVGDGYDYRVPEGMALEEGSFVEVPLGKRQMLGVVWRLGGDSAVPEARLKDITGVLDVPPMPEALRGFVSWVASYTLAAPGAVLRMAMSVPAALEPPRPVTAYEAAPGFDAEALRPTPARRRVLAFLAGLPPLPAAEIARQAGVSAGVVKGLAEAG</sequence>
<dbReference type="AlphaFoldDB" id="K2JS28"/>
<keyword evidence="6" id="KW-1185">Reference proteome</keyword>
<feature type="non-terminal residue" evidence="5">
    <location>
        <position position="161"/>
    </location>
</feature>
<evidence type="ECO:0000313" key="6">
    <source>
        <dbReference type="Proteomes" id="UP000006746"/>
    </source>
</evidence>
<dbReference type="GO" id="GO:0006310">
    <property type="term" value="P:DNA recombination"/>
    <property type="evidence" value="ECO:0007669"/>
    <property type="project" value="TreeGrafter"/>
</dbReference>
<dbReference type="PANTHER" id="PTHR30580">
    <property type="entry name" value="PRIMOSOMAL PROTEIN N"/>
    <property type="match status" value="1"/>
</dbReference>
<dbReference type="EMBL" id="AMRL01000003">
    <property type="protein sequence ID" value="EKE78268.1"/>
    <property type="molecule type" value="Genomic_DNA"/>
</dbReference>
<keyword evidence="1" id="KW-0547">Nucleotide-binding</keyword>
<dbReference type="GO" id="GO:0006302">
    <property type="term" value="P:double-strand break repair"/>
    <property type="evidence" value="ECO:0007669"/>
    <property type="project" value="TreeGrafter"/>
</dbReference>
<keyword evidence="2" id="KW-0067">ATP-binding</keyword>
<proteinExistence type="predicted"/>
<dbReference type="eggNOG" id="COG1198">
    <property type="taxonomic scope" value="Bacteria"/>
</dbReference>
<evidence type="ECO:0000259" key="4">
    <source>
        <dbReference type="Pfam" id="PF17764"/>
    </source>
</evidence>
<dbReference type="Proteomes" id="UP000006746">
    <property type="component" value="Unassembled WGS sequence"/>
</dbReference>
<evidence type="ECO:0000313" key="5">
    <source>
        <dbReference type="EMBL" id="EKE78268.1"/>
    </source>
</evidence>
<protein>
    <submittedName>
        <fullName evidence="5">Primosome assembly protein PriA</fullName>
    </submittedName>
</protein>
<feature type="domain" description="Primosomal protein N' 3' DNA-binding" evidence="4">
    <location>
        <begin position="2"/>
        <end position="93"/>
    </location>
</feature>
<evidence type="ECO:0000256" key="2">
    <source>
        <dbReference type="ARBA" id="ARBA00022840"/>
    </source>
</evidence>
<dbReference type="GO" id="GO:0003677">
    <property type="term" value="F:DNA binding"/>
    <property type="evidence" value="ECO:0007669"/>
    <property type="project" value="UniProtKB-KW"/>
</dbReference>
<gene>
    <name evidence="5" type="ORF">P24_04545</name>
</gene>
<reference evidence="5 6" key="1">
    <citation type="journal article" date="2012" name="J. Bacteriol.">
        <title>Genome Sequence of Oceanibaculum indicum Type Strain P24.</title>
        <authorList>
            <person name="Lai Q."/>
            <person name="Shao Z."/>
        </authorList>
    </citation>
    <scope>NUCLEOTIDE SEQUENCE [LARGE SCALE GENOMIC DNA]</scope>
    <source>
        <strain evidence="5 6">P24</strain>
    </source>
</reference>
<dbReference type="STRING" id="1207063.P24_04545"/>
<evidence type="ECO:0000256" key="1">
    <source>
        <dbReference type="ARBA" id="ARBA00022741"/>
    </source>
</evidence>
<dbReference type="GO" id="GO:0006270">
    <property type="term" value="P:DNA replication initiation"/>
    <property type="evidence" value="ECO:0007669"/>
    <property type="project" value="TreeGrafter"/>
</dbReference>
<dbReference type="GO" id="GO:0005524">
    <property type="term" value="F:ATP binding"/>
    <property type="evidence" value="ECO:0007669"/>
    <property type="project" value="UniProtKB-KW"/>
</dbReference>
<dbReference type="Pfam" id="PF17764">
    <property type="entry name" value="PriA_3primeBD"/>
    <property type="match status" value="1"/>
</dbReference>
<keyword evidence="3" id="KW-0238">DNA-binding</keyword>
<dbReference type="Gene3D" id="3.40.1440.60">
    <property type="entry name" value="PriA, 3(prime) DNA-binding domain"/>
    <property type="match status" value="1"/>
</dbReference>
<dbReference type="InterPro" id="IPR041222">
    <property type="entry name" value="PriA_3primeBD"/>
</dbReference>
<name>K2JS28_9PROT</name>
<accession>K2JS28</accession>
<dbReference type="GO" id="GO:0043138">
    <property type="term" value="F:3'-5' DNA helicase activity"/>
    <property type="evidence" value="ECO:0007669"/>
    <property type="project" value="TreeGrafter"/>
</dbReference>
<dbReference type="PANTHER" id="PTHR30580:SF0">
    <property type="entry name" value="PRIMOSOMAL PROTEIN N"/>
    <property type="match status" value="1"/>
</dbReference>